<dbReference type="Proteomes" id="UP000298429">
    <property type="component" value="Unassembled WGS sequence"/>
</dbReference>
<reference evidence="1 2" key="1">
    <citation type="journal article" date="2019" name="PLoS Negl. Trop. Dis.">
        <title>Revisiting the worldwide diversity of Leptospira species in the environment.</title>
        <authorList>
            <person name="Vincent A.T."/>
            <person name="Schiettekatte O."/>
            <person name="Bourhy P."/>
            <person name="Veyrier F.J."/>
            <person name="Picardeau M."/>
        </authorList>
    </citation>
    <scope>NUCLEOTIDE SEQUENCE [LARGE SCALE GENOMIC DNA]</scope>
    <source>
        <strain evidence="1 2">201702444</strain>
    </source>
</reference>
<name>A0A5F2BH26_9LEPT</name>
<protein>
    <submittedName>
        <fullName evidence="1">Uncharacterized protein</fullName>
    </submittedName>
</protein>
<organism evidence="1 2">
    <name type="scientific">Leptospira barantonii</name>
    <dbReference type="NCBI Taxonomy" id="2023184"/>
    <lineage>
        <taxon>Bacteria</taxon>
        <taxon>Pseudomonadati</taxon>
        <taxon>Spirochaetota</taxon>
        <taxon>Spirochaetia</taxon>
        <taxon>Leptospirales</taxon>
        <taxon>Leptospiraceae</taxon>
        <taxon>Leptospira</taxon>
    </lineage>
</organism>
<evidence type="ECO:0000313" key="1">
    <source>
        <dbReference type="EMBL" id="TGM04874.1"/>
    </source>
</evidence>
<dbReference type="OrthoDB" id="345273at2"/>
<comment type="caution">
    <text evidence="1">The sequence shown here is derived from an EMBL/GenBank/DDBJ whole genome shotgun (WGS) entry which is preliminary data.</text>
</comment>
<dbReference type="AlphaFoldDB" id="A0A5F2BH26"/>
<proteinExistence type="predicted"/>
<sequence>MNLYFSKIRVYIQSHKTFLISRGLFLLLVLLFIKVNRIQIRLNPDTEVFEKVAPVDYSVDRSRLLCYAHRVPEETQRICDNAFPEGKGE</sequence>
<gene>
    <name evidence="1" type="ORF">EHQ76_07475</name>
</gene>
<dbReference type="EMBL" id="RQGN01000038">
    <property type="protein sequence ID" value="TGM04874.1"/>
    <property type="molecule type" value="Genomic_DNA"/>
</dbReference>
<accession>A0A5F2BH26</accession>
<evidence type="ECO:0000313" key="2">
    <source>
        <dbReference type="Proteomes" id="UP000298429"/>
    </source>
</evidence>